<feature type="domain" description="4'-phosphopantetheinyl transferase" evidence="9">
    <location>
        <begin position="10"/>
        <end position="118"/>
    </location>
</feature>
<dbReference type="GO" id="GO:0008897">
    <property type="term" value="F:holo-[acyl-carrier-protein] synthase activity"/>
    <property type="evidence" value="ECO:0007669"/>
    <property type="project" value="UniProtKB-UniRule"/>
</dbReference>
<dbReference type="GO" id="GO:0000287">
    <property type="term" value="F:magnesium ion binding"/>
    <property type="evidence" value="ECO:0007669"/>
    <property type="project" value="UniProtKB-UniRule"/>
</dbReference>
<dbReference type="EMBL" id="JAGGMB010000021">
    <property type="protein sequence ID" value="MBP2079813.1"/>
    <property type="molecule type" value="Genomic_DNA"/>
</dbReference>
<proteinExistence type="inferred from homology"/>
<keyword evidence="4 8" id="KW-0276">Fatty acid metabolism</keyword>
<evidence type="ECO:0000256" key="6">
    <source>
        <dbReference type="ARBA" id="ARBA00023098"/>
    </source>
</evidence>
<dbReference type="NCBIfam" id="TIGR00556">
    <property type="entry name" value="pantethn_trn"/>
    <property type="match status" value="1"/>
</dbReference>
<dbReference type="InterPro" id="IPR008278">
    <property type="entry name" value="4-PPantetheinyl_Trfase_dom"/>
</dbReference>
<keyword evidence="6 8" id="KW-0443">Lipid metabolism</keyword>
<dbReference type="InterPro" id="IPR037143">
    <property type="entry name" value="4-PPantetheinyl_Trfase_dom_sf"/>
</dbReference>
<keyword evidence="2 8" id="KW-0808">Transferase</keyword>
<evidence type="ECO:0000256" key="4">
    <source>
        <dbReference type="ARBA" id="ARBA00022832"/>
    </source>
</evidence>
<dbReference type="InterPro" id="IPR002582">
    <property type="entry name" value="ACPS"/>
</dbReference>
<evidence type="ECO:0000313" key="10">
    <source>
        <dbReference type="EMBL" id="MBP2079813.1"/>
    </source>
</evidence>
<evidence type="ECO:0000256" key="3">
    <source>
        <dbReference type="ARBA" id="ARBA00022723"/>
    </source>
</evidence>
<dbReference type="GO" id="GO:0005737">
    <property type="term" value="C:cytoplasm"/>
    <property type="evidence" value="ECO:0007669"/>
    <property type="project" value="UniProtKB-SubCell"/>
</dbReference>
<dbReference type="Gene3D" id="3.90.470.20">
    <property type="entry name" value="4'-phosphopantetheinyl transferase domain"/>
    <property type="match status" value="1"/>
</dbReference>
<organism evidence="10 11">
    <name type="scientific">Oceanobacillus polygoni</name>
    <dbReference type="NCBI Taxonomy" id="1235259"/>
    <lineage>
        <taxon>Bacteria</taxon>
        <taxon>Bacillati</taxon>
        <taxon>Bacillota</taxon>
        <taxon>Bacilli</taxon>
        <taxon>Bacillales</taxon>
        <taxon>Bacillaceae</taxon>
        <taxon>Oceanobacillus</taxon>
    </lineage>
</organism>
<keyword evidence="8" id="KW-0963">Cytoplasm</keyword>
<keyword evidence="3 8" id="KW-0479">Metal-binding</keyword>
<dbReference type="AlphaFoldDB" id="A0A9X1CKZ9"/>
<comment type="subcellular location">
    <subcellularLocation>
        <location evidence="8">Cytoplasm</location>
    </subcellularLocation>
</comment>
<dbReference type="Proteomes" id="UP001138793">
    <property type="component" value="Unassembled WGS sequence"/>
</dbReference>
<dbReference type="HAMAP" id="MF_00101">
    <property type="entry name" value="AcpS"/>
    <property type="match status" value="1"/>
</dbReference>
<keyword evidence="7 8" id="KW-0275">Fatty acid biosynthesis</keyword>
<evidence type="ECO:0000256" key="1">
    <source>
        <dbReference type="ARBA" id="ARBA00022516"/>
    </source>
</evidence>
<comment type="cofactor">
    <cofactor evidence="8">
        <name>Mg(2+)</name>
        <dbReference type="ChEBI" id="CHEBI:18420"/>
    </cofactor>
</comment>
<keyword evidence="5 8" id="KW-0460">Magnesium</keyword>
<evidence type="ECO:0000313" key="11">
    <source>
        <dbReference type="Proteomes" id="UP001138793"/>
    </source>
</evidence>
<evidence type="ECO:0000256" key="2">
    <source>
        <dbReference type="ARBA" id="ARBA00022679"/>
    </source>
</evidence>
<reference evidence="10" key="1">
    <citation type="submission" date="2021-03" db="EMBL/GenBank/DDBJ databases">
        <title>Genomic Encyclopedia of Type Strains, Phase IV (KMG-IV): sequencing the most valuable type-strain genomes for metagenomic binning, comparative biology and taxonomic classification.</title>
        <authorList>
            <person name="Goeker M."/>
        </authorList>
    </citation>
    <scope>NUCLEOTIDE SEQUENCE</scope>
    <source>
        <strain evidence="10">DSM 107338</strain>
    </source>
</reference>
<comment type="function">
    <text evidence="8">Transfers the 4'-phosphopantetheine moiety from coenzyme A to a Ser of acyl-carrier-protein.</text>
</comment>
<feature type="binding site" evidence="8">
    <location>
        <position position="14"/>
    </location>
    <ligand>
        <name>Mg(2+)</name>
        <dbReference type="ChEBI" id="CHEBI:18420"/>
    </ligand>
</feature>
<evidence type="ECO:0000256" key="5">
    <source>
        <dbReference type="ARBA" id="ARBA00022842"/>
    </source>
</evidence>
<comment type="caution">
    <text evidence="10">The sequence shown here is derived from an EMBL/GenBank/DDBJ whole genome shotgun (WGS) entry which is preliminary data.</text>
</comment>
<dbReference type="InterPro" id="IPR004568">
    <property type="entry name" value="Ppantetheine-prot_Trfase_dom"/>
</dbReference>
<dbReference type="GO" id="GO:0006633">
    <property type="term" value="P:fatty acid biosynthetic process"/>
    <property type="evidence" value="ECO:0007669"/>
    <property type="project" value="UniProtKB-UniRule"/>
</dbReference>
<sequence length="125" mass="14118">MKGTVEMIKGIGMDLIELDRIQKSIERNKRFIDRVLTEKEKKTYVLLTSPKRQVEYVAGRFAAKEAFAKAVGTGIGRLSFQDMDVMNDEHGAPNITVKGYDHVTIFLSITHSRDYAAAQVVLEEK</sequence>
<gene>
    <name evidence="8" type="primary">acpS</name>
    <name evidence="10" type="ORF">J2Z64_004112</name>
</gene>
<dbReference type="SUPFAM" id="SSF56214">
    <property type="entry name" value="4'-phosphopantetheinyl transferase"/>
    <property type="match status" value="1"/>
</dbReference>
<name>A0A9X1CKZ9_9BACI</name>
<keyword evidence="1 8" id="KW-0444">Lipid biosynthesis</keyword>
<evidence type="ECO:0000259" key="9">
    <source>
        <dbReference type="Pfam" id="PF01648"/>
    </source>
</evidence>
<keyword evidence="11" id="KW-1185">Reference proteome</keyword>
<dbReference type="Pfam" id="PF01648">
    <property type="entry name" value="ACPS"/>
    <property type="match status" value="1"/>
</dbReference>
<dbReference type="EC" id="2.7.8.7" evidence="8"/>
<dbReference type="NCBIfam" id="TIGR00516">
    <property type="entry name" value="acpS"/>
    <property type="match status" value="1"/>
</dbReference>
<comment type="catalytic activity">
    <reaction evidence="8">
        <text>apo-[ACP] + CoA = holo-[ACP] + adenosine 3',5'-bisphosphate + H(+)</text>
        <dbReference type="Rhea" id="RHEA:12068"/>
        <dbReference type="Rhea" id="RHEA-COMP:9685"/>
        <dbReference type="Rhea" id="RHEA-COMP:9690"/>
        <dbReference type="ChEBI" id="CHEBI:15378"/>
        <dbReference type="ChEBI" id="CHEBI:29999"/>
        <dbReference type="ChEBI" id="CHEBI:57287"/>
        <dbReference type="ChEBI" id="CHEBI:58343"/>
        <dbReference type="ChEBI" id="CHEBI:64479"/>
        <dbReference type="EC" id="2.7.8.7"/>
    </reaction>
</comment>
<comment type="similarity">
    <text evidence="8">Belongs to the P-Pant transferase superfamily. AcpS family.</text>
</comment>
<accession>A0A9X1CKZ9</accession>
<protein>
    <recommendedName>
        <fullName evidence="8">Holo-[acyl-carrier-protein] synthase</fullName>
        <shortName evidence="8">Holo-ACP synthase</shortName>
        <ecNumber evidence="8">2.7.8.7</ecNumber>
    </recommendedName>
    <alternativeName>
        <fullName evidence="8">4'-phosphopantetheinyl transferase AcpS</fullName>
    </alternativeName>
</protein>
<feature type="binding site" evidence="8">
    <location>
        <position position="65"/>
    </location>
    <ligand>
        <name>Mg(2+)</name>
        <dbReference type="ChEBI" id="CHEBI:18420"/>
    </ligand>
</feature>
<evidence type="ECO:0000256" key="8">
    <source>
        <dbReference type="HAMAP-Rule" id="MF_00101"/>
    </source>
</evidence>
<evidence type="ECO:0000256" key="7">
    <source>
        <dbReference type="ARBA" id="ARBA00023160"/>
    </source>
</evidence>